<organism evidence="2 3">
    <name type="scientific">Faecalicatena faecalis</name>
    <dbReference type="NCBI Taxonomy" id="2726362"/>
    <lineage>
        <taxon>Bacteria</taxon>
        <taxon>Bacillati</taxon>
        <taxon>Bacillota</taxon>
        <taxon>Clostridia</taxon>
        <taxon>Lachnospirales</taxon>
        <taxon>Lachnospiraceae</taxon>
        <taxon>Faecalicatena</taxon>
    </lineage>
</organism>
<dbReference type="Proteomes" id="UP000723714">
    <property type="component" value="Unassembled WGS sequence"/>
</dbReference>
<evidence type="ECO:0000313" key="2">
    <source>
        <dbReference type="EMBL" id="MBU3874464.1"/>
    </source>
</evidence>
<keyword evidence="1" id="KW-0812">Transmembrane</keyword>
<accession>A0ABS6CYR8</accession>
<comment type="caution">
    <text evidence="2">The sequence shown here is derived from an EMBL/GenBank/DDBJ whole genome shotgun (WGS) entry which is preliminary data.</text>
</comment>
<name>A0ABS6CYR8_9FIRM</name>
<reference evidence="2 3" key="1">
    <citation type="submission" date="2021-06" db="EMBL/GenBank/DDBJ databases">
        <title>Faecalicatena sp. nov. isolated from porcine feces.</title>
        <authorList>
            <person name="Oh B.S."/>
            <person name="Lee J.H."/>
        </authorList>
    </citation>
    <scope>NUCLEOTIDE SEQUENCE [LARGE SCALE GENOMIC DNA]</scope>
    <source>
        <strain evidence="2 3">AGMB00832</strain>
    </source>
</reference>
<evidence type="ECO:0008006" key="4">
    <source>
        <dbReference type="Google" id="ProtNLM"/>
    </source>
</evidence>
<dbReference type="SUPFAM" id="SSF56112">
    <property type="entry name" value="Protein kinase-like (PK-like)"/>
    <property type="match status" value="1"/>
</dbReference>
<feature type="transmembrane region" description="Helical" evidence="1">
    <location>
        <begin position="189"/>
        <end position="208"/>
    </location>
</feature>
<gene>
    <name evidence="2" type="ORF">HGO97_001355</name>
</gene>
<dbReference type="EMBL" id="JABACJ020000001">
    <property type="protein sequence ID" value="MBU3874464.1"/>
    <property type="molecule type" value="Genomic_DNA"/>
</dbReference>
<dbReference type="Gene3D" id="1.10.510.10">
    <property type="entry name" value="Transferase(Phosphotransferase) domain 1"/>
    <property type="match status" value="1"/>
</dbReference>
<evidence type="ECO:0000313" key="3">
    <source>
        <dbReference type="Proteomes" id="UP000723714"/>
    </source>
</evidence>
<keyword evidence="3" id="KW-1185">Reference proteome</keyword>
<protein>
    <recommendedName>
        <fullName evidence="4">Protein kinase domain-containing protein</fullName>
    </recommendedName>
</protein>
<evidence type="ECO:0000256" key="1">
    <source>
        <dbReference type="SAM" id="Phobius"/>
    </source>
</evidence>
<proteinExistence type="predicted"/>
<keyword evidence="1" id="KW-1133">Transmembrane helix</keyword>
<dbReference type="InterPro" id="IPR011009">
    <property type="entry name" value="Kinase-like_dom_sf"/>
</dbReference>
<sequence length="234" mass="26926">MRFIEHGGKSRIIMDCASGQLLVQRLKDCSGMTKDQVFKWFRVLTEEAEKYSRCKNGQTYRYLNPYSILVTEEENLLLLDMSAESNANIIKYMQTPKVRKHFTKPIVQINENTRLSADLYSLGKTIQFILAHTEAYISLTRREEYLLSGIIEKCLGTNPKKKYENLRQVQKEISNITCKQEKKQRKKSILIIAAIVLLFVGICVGHAAGNKKEIINVQAAIENREESMGMEEQE</sequence>
<keyword evidence="1" id="KW-0472">Membrane</keyword>